<evidence type="ECO:0000313" key="3">
    <source>
        <dbReference type="WBParaSite" id="ACOC_0000703601-mRNA-1"/>
    </source>
</evidence>
<keyword evidence="2" id="KW-1185">Reference proteome</keyword>
<sequence length="104" mass="11275">MVVGVTSQPISVVFLTTADVSAPDVFDCVTGYGNYGCPPPPPQVYIFDDGPWSYTTIEQGHRRNITDDEESADVATVEQVQFISSIVHGTQAACRAVLLNRRNA</sequence>
<protein>
    <submittedName>
        <fullName evidence="3">Secreted protein</fullName>
    </submittedName>
</protein>
<proteinExistence type="predicted"/>
<evidence type="ECO:0000313" key="1">
    <source>
        <dbReference type="EMBL" id="VDM58622.1"/>
    </source>
</evidence>
<dbReference type="EMBL" id="UYYA01003999">
    <property type="protein sequence ID" value="VDM58622.1"/>
    <property type="molecule type" value="Genomic_DNA"/>
</dbReference>
<gene>
    <name evidence="1" type="ORF">ACOC_LOCUS7037</name>
</gene>
<dbReference type="AlphaFoldDB" id="A0A0R3PPC9"/>
<reference evidence="1 2" key="2">
    <citation type="submission" date="2018-11" db="EMBL/GenBank/DDBJ databases">
        <authorList>
            <consortium name="Pathogen Informatics"/>
        </authorList>
    </citation>
    <scope>NUCLEOTIDE SEQUENCE [LARGE SCALE GENOMIC DNA]</scope>
    <source>
        <strain evidence="1 2">Costa Rica</strain>
    </source>
</reference>
<name>A0A0R3PPC9_ANGCS</name>
<organism evidence="3">
    <name type="scientific">Angiostrongylus costaricensis</name>
    <name type="common">Nematode worm</name>
    <dbReference type="NCBI Taxonomy" id="334426"/>
    <lineage>
        <taxon>Eukaryota</taxon>
        <taxon>Metazoa</taxon>
        <taxon>Ecdysozoa</taxon>
        <taxon>Nematoda</taxon>
        <taxon>Chromadorea</taxon>
        <taxon>Rhabditida</taxon>
        <taxon>Rhabditina</taxon>
        <taxon>Rhabditomorpha</taxon>
        <taxon>Strongyloidea</taxon>
        <taxon>Metastrongylidae</taxon>
        <taxon>Angiostrongylus</taxon>
    </lineage>
</organism>
<reference evidence="3" key="1">
    <citation type="submission" date="2017-02" db="UniProtKB">
        <authorList>
            <consortium name="WormBaseParasite"/>
        </authorList>
    </citation>
    <scope>IDENTIFICATION</scope>
</reference>
<evidence type="ECO:0000313" key="2">
    <source>
        <dbReference type="Proteomes" id="UP000267027"/>
    </source>
</evidence>
<dbReference type="WBParaSite" id="ACOC_0000703601-mRNA-1">
    <property type="protein sequence ID" value="ACOC_0000703601-mRNA-1"/>
    <property type="gene ID" value="ACOC_0000703601"/>
</dbReference>
<dbReference type="Proteomes" id="UP000267027">
    <property type="component" value="Unassembled WGS sequence"/>
</dbReference>
<accession>A0A0R3PPC9</accession>